<name>A0A4P9XJF7_9FUNG</name>
<evidence type="ECO:0000313" key="1">
    <source>
        <dbReference type="EMBL" id="RKP05894.1"/>
    </source>
</evidence>
<dbReference type="Proteomes" id="UP000271241">
    <property type="component" value="Unassembled WGS sequence"/>
</dbReference>
<proteinExistence type="predicted"/>
<sequence length="230" mass="25300">MNAGSEDTRRVLAGLAELLAALENRPPPQPGTAAYAEEGAKNSRFLCTIVQRFLVVPDARQHHEWDDVAIELFTKGLCWTSKSFGRVPEIALYRSAGGEGSFERAPAMNGTAQRHGNNSVGALVYAPEEPMLFSWLMRKLMLLLRAPLPKPVLDAVASTILAVDGALAQLHTSSLHFDREPSCDAAHYARQLTQGTVETWLLVRPQVDTEFPARMVLDRAPADMQSIFFS</sequence>
<feature type="non-terminal residue" evidence="1">
    <location>
        <position position="230"/>
    </location>
</feature>
<accession>A0A4P9XJF7</accession>
<evidence type="ECO:0000313" key="2">
    <source>
        <dbReference type="Proteomes" id="UP000271241"/>
    </source>
</evidence>
<protein>
    <submittedName>
        <fullName evidence="1">Uncharacterized protein</fullName>
    </submittedName>
</protein>
<gene>
    <name evidence="1" type="ORF">THASP1DRAFT_25687</name>
</gene>
<organism evidence="1 2">
    <name type="scientific">Thamnocephalis sphaerospora</name>
    <dbReference type="NCBI Taxonomy" id="78915"/>
    <lineage>
        <taxon>Eukaryota</taxon>
        <taxon>Fungi</taxon>
        <taxon>Fungi incertae sedis</taxon>
        <taxon>Zoopagomycota</taxon>
        <taxon>Zoopagomycotina</taxon>
        <taxon>Zoopagomycetes</taxon>
        <taxon>Zoopagales</taxon>
        <taxon>Sigmoideomycetaceae</taxon>
        <taxon>Thamnocephalis</taxon>
    </lineage>
</organism>
<dbReference type="EMBL" id="KZ993004">
    <property type="protein sequence ID" value="RKP05894.1"/>
    <property type="molecule type" value="Genomic_DNA"/>
</dbReference>
<dbReference type="AlphaFoldDB" id="A0A4P9XJF7"/>
<keyword evidence="2" id="KW-1185">Reference proteome</keyword>
<reference evidence="2" key="1">
    <citation type="journal article" date="2018" name="Nat. Microbiol.">
        <title>Leveraging single-cell genomics to expand the fungal tree of life.</title>
        <authorList>
            <person name="Ahrendt S.R."/>
            <person name="Quandt C.A."/>
            <person name="Ciobanu D."/>
            <person name="Clum A."/>
            <person name="Salamov A."/>
            <person name="Andreopoulos B."/>
            <person name="Cheng J.F."/>
            <person name="Woyke T."/>
            <person name="Pelin A."/>
            <person name="Henrissat B."/>
            <person name="Reynolds N.K."/>
            <person name="Benny G.L."/>
            <person name="Smith M.E."/>
            <person name="James T.Y."/>
            <person name="Grigoriev I.V."/>
        </authorList>
    </citation>
    <scope>NUCLEOTIDE SEQUENCE [LARGE SCALE GENOMIC DNA]</scope>
    <source>
        <strain evidence="2">RSA 1356</strain>
    </source>
</reference>